<dbReference type="AlphaFoldDB" id="A0A835INB6"/>
<dbReference type="PANTHER" id="PTHR12455:SF0">
    <property type="entry name" value="NUCLEOLAR COMPLEX PROTEIN 4 HOMOLOG"/>
    <property type="match status" value="1"/>
</dbReference>
<protein>
    <recommendedName>
        <fullName evidence="3">CCAAT-binding factor domain-containing protein</fullName>
    </recommendedName>
</protein>
<dbReference type="EMBL" id="JADFTS010000002">
    <property type="protein sequence ID" value="KAF9621106.1"/>
    <property type="molecule type" value="Genomic_DNA"/>
</dbReference>
<dbReference type="Pfam" id="PF03914">
    <property type="entry name" value="CBF"/>
    <property type="match status" value="1"/>
</dbReference>
<dbReference type="GO" id="GO:0032040">
    <property type="term" value="C:small-subunit processome"/>
    <property type="evidence" value="ECO:0007669"/>
    <property type="project" value="TreeGrafter"/>
</dbReference>
<evidence type="ECO:0000259" key="3">
    <source>
        <dbReference type="Pfam" id="PF03914"/>
    </source>
</evidence>
<gene>
    <name evidence="4" type="ORF">IFM89_016540</name>
</gene>
<accession>A0A835INB6</accession>
<keyword evidence="2" id="KW-1133">Transmembrane helix</keyword>
<dbReference type="InterPro" id="IPR005612">
    <property type="entry name" value="CCAAT-binding_factor"/>
</dbReference>
<sequence length="179" mass="19899">MSMSDACTPYLAAAFTKKLRRLSLVVPPSGALVVIAIIHNLLRRHPSISFLVQQEATEGQSEQILFCLYGSSLWEIDTLRHHYYPAVSRFVASLEDDLTVRAKTTEITVKDFSSASCYNFPELRLCPGPRRRLSLRLEASRLAPEGLALYGGLTESDLILASKINALDGQHLLRRKAAN</sequence>
<keyword evidence="2" id="KW-0812">Transmembrane</keyword>
<dbReference type="PANTHER" id="PTHR12455">
    <property type="entry name" value="NUCLEOLAR COMPLEX PROTEIN 4"/>
    <property type="match status" value="1"/>
</dbReference>
<name>A0A835INB6_9MAGN</name>
<organism evidence="4 5">
    <name type="scientific">Coptis chinensis</name>
    <dbReference type="NCBI Taxonomy" id="261450"/>
    <lineage>
        <taxon>Eukaryota</taxon>
        <taxon>Viridiplantae</taxon>
        <taxon>Streptophyta</taxon>
        <taxon>Embryophyta</taxon>
        <taxon>Tracheophyta</taxon>
        <taxon>Spermatophyta</taxon>
        <taxon>Magnoliopsida</taxon>
        <taxon>Ranunculales</taxon>
        <taxon>Ranunculaceae</taxon>
        <taxon>Coptidoideae</taxon>
        <taxon>Coptis</taxon>
    </lineage>
</organism>
<evidence type="ECO:0000256" key="2">
    <source>
        <dbReference type="SAM" id="Phobius"/>
    </source>
</evidence>
<evidence type="ECO:0000313" key="5">
    <source>
        <dbReference type="Proteomes" id="UP000631114"/>
    </source>
</evidence>
<evidence type="ECO:0000256" key="1">
    <source>
        <dbReference type="ARBA" id="ARBA00007797"/>
    </source>
</evidence>
<keyword evidence="5" id="KW-1185">Reference proteome</keyword>
<feature type="domain" description="CCAAT-binding factor" evidence="3">
    <location>
        <begin position="4"/>
        <end position="59"/>
    </location>
</feature>
<dbReference type="GO" id="GO:0030692">
    <property type="term" value="C:Noc4p-Nop14p complex"/>
    <property type="evidence" value="ECO:0007669"/>
    <property type="project" value="TreeGrafter"/>
</dbReference>
<proteinExistence type="inferred from homology"/>
<feature type="transmembrane region" description="Helical" evidence="2">
    <location>
        <begin position="24"/>
        <end position="42"/>
    </location>
</feature>
<dbReference type="OrthoDB" id="1534229at2759"/>
<keyword evidence="2" id="KW-0472">Membrane</keyword>
<comment type="caution">
    <text evidence="4">The sequence shown here is derived from an EMBL/GenBank/DDBJ whole genome shotgun (WGS) entry which is preliminary data.</text>
</comment>
<dbReference type="Proteomes" id="UP000631114">
    <property type="component" value="Unassembled WGS sequence"/>
</dbReference>
<dbReference type="GO" id="GO:0042254">
    <property type="term" value="P:ribosome biogenesis"/>
    <property type="evidence" value="ECO:0007669"/>
    <property type="project" value="InterPro"/>
</dbReference>
<evidence type="ECO:0000313" key="4">
    <source>
        <dbReference type="EMBL" id="KAF9621106.1"/>
    </source>
</evidence>
<dbReference type="InterPro" id="IPR027193">
    <property type="entry name" value="Noc4"/>
</dbReference>
<comment type="similarity">
    <text evidence="1">Belongs to the CBF/MAK21 family.</text>
</comment>
<reference evidence="4 5" key="1">
    <citation type="submission" date="2020-10" db="EMBL/GenBank/DDBJ databases">
        <title>The Coptis chinensis genome and diversification of protoberbering-type alkaloids.</title>
        <authorList>
            <person name="Wang B."/>
            <person name="Shu S."/>
            <person name="Song C."/>
            <person name="Liu Y."/>
        </authorList>
    </citation>
    <scope>NUCLEOTIDE SEQUENCE [LARGE SCALE GENOMIC DNA]</scope>
    <source>
        <strain evidence="4">HL-2020</strain>
        <tissue evidence="4">Leaf</tissue>
    </source>
</reference>